<dbReference type="PANTHER" id="PTHR42964">
    <property type="entry name" value="ENOYL-COA HYDRATASE"/>
    <property type="match status" value="1"/>
</dbReference>
<dbReference type="Pfam" id="PF00378">
    <property type="entry name" value="ECH_1"/>
    <property type="match status" value="1"/>
</dbReference>
<organism evidence="2 3">
    <name type="scientific">Undibacterium pigrum</name>
    <dbReference type="NCBI Taxonomy" id="401470"/>
    <lineage>
        <taxon>Bacteria</taxon>
        <taxon>Pseudomonadati</taxon>
        <taxon>Pseudomonadota</taxon>
        <taxon>Betaproteobacteria</taxon>
        <taxon>Burkholderiales</taxon>
        <taxon>Oxalobacteraceae</taxon>
        <taxon>Undibacterium</taxon>
    </lineage>
</organism>
<dbReference type="InterPro" id="IPR014748">
    <property type="entry name" value="Enoyl-CoA_hydra_C"/>
</dbReference>
<dbReference type="RefSeq" id="WP_110254098.1">
    <property type="nucleotide sequence ID" value="NZ_QJKB01000001.1"/>
</dbReference>
<dbReference type="InterPro" id="IPR051683">
    <property type="entry name" value="Enoyl-CoA_Hydratase/Isomerase"/>
</dbReference>
<proteinExistence type="inferred from homology"/>
<dbReference type="EMBL" id="QJKB01000001">
    <property type="protein sequence ID" value="PXX47763.1"/>
    <property type="molecule type" value="Genomic_DNA"/>
</dbReference>
<comment type="similarity">
    <text evidence="1">Belongs to the enoyl-CoA hydratase/isomerase family.</text>
</comment>
<dbReference type="InterPro" id="IPR001753">
    <property type="entry name" value="Enoyl-CoA_hydra/iso"/>
</dbReference>
<keyword evidence="2" id="KW-0413">Isomerase</keyword>
<evidence type="ECO:0000313" key="3">
    <source>
        <dbReference type="Proteomes" id="UP000247792"/>
    </source>
</evidence>
<evidence type="ECO:0000313" key="2">
    <source>
        <dbReference type="EMBL" id="PXX47763.1"/>
    </source>
</evidence>
<protein>
    <submittedName>
        <fullName evidence="2">2-(1,2-epoxy-1,2-dihydrophenyl)acetyl-CoA isomerase</fullName>
    </submittedName>
</protein>
<sequence length="261" mass="28269">MSIRLEKANGLATIIFDNPHCMNVMGAAEIRSLNQLTELLAEDRSIRVVIIRAEGKVFGAGGDIASFKPGDPASPEAIREIGAELNQAILRLHKLPAIVIASVHGAVAGGSMGTMNAADLVVAAKGTRFNMAYAKIGASPDVGNTWFLPRLVGNRKALEWLLFSENFDADEALAFGLINLVVPPEQLKDVTEKLAMRLLRGPQETYARMKRLVYQSDATSLEQQVNDEIEAFASITMTPDFAEGVSAFLDKRTAHFGCKLN</sequence>
<dbReference type="AlphaFoldDB" id="A0A318JK80"/>
<name>A0A318JK80_9BURK</name>
<dbReference type="PANTHER" id="PTHR42964:SF1">
    <property type="entry name" value="POLYKETIDE BIOSYNTHESIS ENOYL-COA HYDRATASE PKSH-RELATED"/>
    <property type="match status" value="1"/>
</dbReference>
<gene>
    <name evidence="2" type="ORF">DFR42_1011361</name>
</gene>
<dbReference type="Proteomes" id="UP000247792">
    <property type="component" value="Unassembled WGS sequence"/>
</dbReference>
<dbReference type="InterPro" id="IPR029045">
    <property type="entry name" value="ClpP/crotonase-like_dom_sf"/>
</dbReference>
<evidence type="ECO:0000256" key="1">
    <source>
        <dbReference type="ARBA" id="ARBA00005254"/>
    </source>
</evidence>
<dbReference type="GO" id="GO:0016853">
    <property type="term" value="F:isomerase activity"/>
    <property type="evidence" value="ECO:0007669"/>
    <property type="project" value="UniProtKB-KW"/>
</dbReference>
<dbReference type="OrthoDB" id="9777711at2"/>
<accession>A0A318JK80</accession>
<keyword evidence="3" id="KW-1185">Reference proteome</keyword>
<dbReference type="SUPFAM" id="SSF52096">
    <property type="entry name" value="ClpP/crotonase"/>
    <property type="match status" value="1"/>
</dbReference>
<dbReference type="CDD" id="cd06558">
    <property type="entry name" value="crotonase-like"/>
    <property type="match status" value="1"/>
</dbReference>
<reference evidence="2 3" key="1">
    <citation type="submission" date="2018-05" db="EMBL/GenBank/DDBJ databases">
        <title>Genomic Encyclopedia of Type Strains, Phase IV (KMG-IV): sequencing the most valuable type-strain genomes for metagenomic binning, comparative biology and taxonomic classification.</title>
        <authorList>
            <person name="Goeker M."/>
        </authorList>
    </citation>
    <scope>NUCLEOTIDE SEQUENCE [LARGE SCALE GENOMIC DNA]</scope>
    <source>
        <strain evidence="2 3">DSM 19792</strain>
    </source>
</reference>
<comment type="caution">
    <text evidence="2">The sequence shown here is derived from an EMBL/GenBank/DDBJ whole genome shotgun (WGS) entry which is preliminary data.</text>
</comment>
<dbReference type="Gene3D" id="3.90.226.10">
    <property type="entry name" value="2-enoyl-CoA Hydratase, Chain A, domain 1"/>
    <property type="match status" value="1"/>
</dbReference>
<dbReference type="Gene3D" id="1.10.12.10">
    <property type="entry name" value="Lyase 2-enoyl-coa Hydratase, Chain A, domain 2"/>
    <property type="match status" value="1"/>
</dbReference>